<gene>
    <name evidence="2" type="ORF">FZEAL_746</name>
</gene>
<feature type="transmembrane region" description="Helical" evidence="1">
    <location>
        <begin position="74"/>
        <end position="95"/>
    </location>
</feature>
<reference evidence="2" key="1">
    <citation type="journal article" date="2020" name="BMC Genomics">
        <title>Correction to: Identification and distribution of gene clusters required for synthesis of sphingolipid metabolism inhibitors in diverse species of the filamentous fungus Fusarium.</title>
        <authorList>
            <person name="Kim H.S."/>
            <person name="Lohmar J.M."/>
            <person name="Busman M."/>
            <person name="Brown D.W."/>
            <person name="Naumann T.A."/>
            <person name="Divon H.H."/>
            <person name="Lysoe E."/>
            <person name="Uhlig S."/>
            <person name="Proctor R.H."/>
        </authorList>
    </citation>
    <scope>NUCLEOTIDE SEQUENCE</scope>
    <source>
        <strain evidence="2">NRRL 22465</strain>
    </source>
</reference>
<dbReference type="AlphaFoldDB" id="A0A8H4XQ01"/>
<evidence type="ECO:0000313" key="2">
    <source>
        <dbReference type="EMBL" id="KAF4983954.1"/>
    </source>
</evidence>
<keyword evidence="1" id="KW-1133">Transmembrane helix</keyword>
<comment type="caution">
    <text evidence="2">The sequence shown here is derived from an EMBL/GenBank/DDBJ whole genome shotgun (WGS) entry which is preliminary data.</text>
</comment>
<protein>
    <submittedName>
        <fullName evidence="2">Uncharacterized protein</fullName>
    </submittedName>
</protein>
<feature type="transmembrane region" description="Helical" evidence="1">
    <location>
        <begin position="332"/>
        <end position="352"/>
    </location>
</feature>
<proteinExistence type="predicted"/>
<dbReference type="PANTHER" id="PTHR35043">
    <property type="entry name" value="TRANSCRIPTION FACTOR DOMAIN-CONTAINING PROTEIN"/>
    <property type="match status" value="1"/>
</dbReference>
<keyword evidence="1" id="KW-0812">Transmembrane</keyword>
<reference evidence="2" key="2">
    <citation type="submission" date="2020-05" db="EMBL/GenBank/DDBJ databases">
        <authorList>
            <person name="Kim H.-S."/>
            <person name="Proctor R.H."/>
            <person name="Brown D.W."/>
        </authorList>
    </citation>
    <scope>NUCLEOTIDE SEQUENCE</scope>
    <source>
        <strain evidence="2">NRRL 22465</strain>
    </source>
</reference>
<keyword evidence="1" id="KW-0472">Membrane</keyword>
<dbReference type="Proteomes" id="UP000635477">
    <property type="component" value="Unassembled WGS sequence"/>
</dbReference>
<dbReference type="OrthoDB" id="3061561at2759"/>
<feature type="transmembrane region" description="Helical" evidence="1">
    <location>
        <begin position="224"/>
        <end position="247"/>
    </location>
</feature>
<organism evidence="2 3">
    <name type="scientific">Fusarium zealandicum</name>
    <dbReference type="NCBI Taxonomy" id="1053134"/>
    <lineage>
        <taxon>Eukaryota</taxon>
        <taxon>Fungi</taxon>
        <taxon>Dikarya</taxon>
        <taxon>Ascomycota</taxon>
        <taxon>Pezizomycotina</taxon>
        <taxon>Sordariomycetes</taxon>
        <taxon>Hypocreomycetidae</taxon>
        <taxon>Hypocreales</taxon>
        <taxon>Nectriaceae</taxon>
        <taxon>Fusarium</taxon>
        <taxon>Fusarium staphyleae species complex</taxon>
    </lineage>
</organism>
<name>A0A8H4XQ01_9HYPO</name>
<evidence type="ECO:0000313" key="3">
    <source>
        <dbReference type="Proteomes" id="UP000635477"/>
    </source>
</evidence>
<evidence type="ECO:0000256" key="1">
    <source>
        <dbReference type="SAM" id="Phobius"/>
    </source>
</evidence>
<dbReference type="PANTHER" id="PTHR35043:SF8">
    <property type="entry name" value="DUF4220 DOMAIN-CONTAINING PROTEIN"/>
    <property type="match status" value="1"/>
</dbReference>
<keyword evidence="3" id="KW-1185">Reference proteome</keyword>
<feature type="transmembrane region" description="Helical" evidence="1">
    <location>
        <begin position="191"/>
        <end position="212"/>
    </location>
</feature>
<accession>A0A8H4XQ01</accession>
<sequence>MGGFVLKTPDLSQPIPLDAEQIFYLVRNEYIEYPETEIWELADKDKSDGFARLVTIFQVTWFLANFVARAIQGLCVTTMELTTVSFVIILFGTAWCWKDKPSDVTATIRINTPVTMGKIMSDNGPRATQPFYHTPLDFVSRDETALNLAWQYYNDLARKVLFTPFSRPVKKLPWDRNPSDAFLRMDFDLELVGVVFIFCFSSVFLTAWNFDFPSQVEKEFWRAASIYMMAYGALGALWMELSMWIFVPLSRAAEGLQPSLFEESLALHPVRKLHQDLQSWWARVRPRGRPVRRAAVEDDLELHPTAGSGALGFFFRSHNISPDQDPYMRVQVLFLAVTSILCIFYCIFRLYILVEDIVGLRSLPPTAYETVAWTSFIPHI</sequence>
<dbReference type="EMBL" id="JABEYC010000040">
    <property type="protein sequence ID" value="KAF4983954.1"/>
    <property type="molecule type" value="Genomic_DNA"/>
</dbReference>